<dbReference type="EMBL" id="LT554985">
    <property type="protein sequence ID" value="SAM09033.1"/>
    <property type="molecule type" value="Genomic_DNA"/>
</dbReference>
<dbReference type="Proteomes" id="UP000078561">
    <property type="component" value="Unassembled WGS sequence"/>
</dbReference>
<dbReference type="OrthoDB" id="5599753at2759"/>
<dbReference type="InParanoid" id="A0A163KLJ0"/>
<sequence>MDTKDHLPSTTDLCNEKSTLSSTRSCATSKSDRLVQSLAVSSSSSLIYAESSLIHSDKVQCYSFETPTTCPFDTEEDRASRFSYPTSQQRHSTSSISTSFSSVRKSRAYEHLFFMESSLPDFETLVFCPVCKKWLQSRLRYRNGSMVWLAAFILYVH</sequence>
<dbReference type="STRING" id="4829.A0A163KLJ0"/>
<reference evidence="1" key="1">
    <citation type="submission" date="2016-04" db="EMBL/GenBank/DDBJ databases">
        <authorList>
            <person name="Evans L.H."/>
            <person name="Alamgir A."/>
            <person name="Owens N."/>
            <person name="Weber N.D."/>
            <person name="Virtaneva K."/>
            <person name="Barbian K."/>
            <person name="Babar A."/>
            <person name="Rosenke K."/>
        </authorList>
    </citation>
    <scope>NUCLEOTIDE SEQUENCE [LARGE SCALE GENOMIC DNA]</scope>
    <source>
        <strain evidence="1">CBS 101.48</strain>
    </source>
</reference>
<protein>
    <recommendedName>
        <fullName evidence="3">LITAF domain-containing protein</fullName>
    </recommendedName>
</protein>
<evidence type="ECO:0008006" key="3">
    <source>
        <dbReference type="Google" id="ProtNLM"/>
    </source>
</evidence>
<organism evidence="1">
    <name type="scientific">Absidia glauca</name>
    <name type="common">Pin mould</name>
    <dbReference type="NCBI Taxonomy" id="4829"/>
    <lineage>
        <taxon>Eukaryota</taxon>
        <taxon>Fungi</taxon>
        <taxon>Fungi incertae sedis</taxon>
        <taxon>Mucoromycota</taxon>
        <taxon>Mucoromycotina</taxon>
        <taxon>Mucoromycetes</taxon>
        <taxon>Mucorales</taxon>
        <taxon>Cunninghamellaceae</taxon>
        <taxon>Absidia</taxon>
    </lineage>
</organism>
<evidence type="ECO:0000313" key="2">
    <source>
        <dbReference type="Proteomes" id="UP000078561"/>
    </source>
</evidence>
<evidence type="ECO:0000313" key="1">
    <source>
        <dbReference type="EMBL" id="SAM09033.1"/>
    </source>
</evidence>
<dbReference type="AlphaFoldDB" id="A0A163KLJ0"/>
<proteinExistence type="predicted"/>
<gene>
    <name evidence="1" type="primary">ABSGL_14707.1 scaffold 14966</name>
</gene>
<name>A0A163KLJ0_ABSGL</name>
<accession>A0A163KLJ0</accession>
<keyword evidence="2" id="KW-1185">Reference proteome</keyword>